<accession>A0A0P6IPR8</accession>
<organism evidence="1">
    <name type="scientific">Daphnia magna</name>
    <dbReference type="NCBI Taxonomy" id="35525"/>
    <lineage>
        <taxon>Eukaryota</taxon>
        <taxon>Metazoa</taxon>
        <taxon>Ecdysozoa</taxon>
        <taxon>Arthropoda</taxon>
        <taxon>Crustacea</taxon>
        <taxon>Branchiopoda</taxon>
        <taxon>Diplostraca</taxon>
        <taxon>Cladocera</taxon>
        <taxon>Anomopoda</taxon>
        <taxon>Daphniidae</taxon>
        <taxon>Daphnia</taxon>
    </lineage>
</organism>
<dbReference type="EMBL" id="GDIQ01000811">
    <property type="protein sequence ID" value="JAN93926.1"/>
    <property type="molecule type" value="Transcribed_RNA"/>
</dbReference>
<evidence type="ECO:0000313" key="1">
    <source>
        <dbReference type="EMBL" id="JAN93926.1"/>
    </source>
</evidence>
<sequence length="97" mass="10521">MLLFPTYPPIITHKSNSQLLLICALLLYSSSLNTSHVSHGRIAVGEIFLLFLLLPSARFVVCVSSFPSASEDKSPGAIRHESFVLCCLDCCCCCTAV</sequence>
<dbReference type="AlphaFoldDB" id="A0A0P6IPR8"/>
<reference evidence="1" key="1">
    <citation type="submission" date="2015-10" db="EMBL/GenBank/DDBJ databases">
        <title>EvidentialGene: Evidence-directed Construction of Complete mRNA Transcriptomes without Genomes.</title>
        <authorList>
            <person name="Gilbert D.G."/>
        </authorList>
    </citation>
    <scope>NUCLEOTIDE SEQUENCE</scope>
</reference>
<proteinExistence type="predicted"/>
<name>A0A0P6IPR8_9CRUS</name>
<protein>
    <submittedName>
        <fullName evidence="1">Uncharacterized protein</fullName>
    </submittedName>
</protein>